<dbReference type="InterPro" id="IPR015797">
    <property type="entry name" value="NUDIX_hydrolase-like_dom_sf"/>
</dbReference>
<evidence type="ECO:0000259" key="3">
    <source>
        <dbReference type="PROSITE" id="PS51462"/>
    </source>
</evidence>
<dbReference type="FunFam" id="3.90.79.10:FF:000024">
    <property type="entry name" value="ADP-ribose pyrophosphatase"/>
    <property type="match status" value="1"/>
</dbReference>
<comment type="caution">
    <text evidence="4">The sequence shown here is derived from an EMBL/GenBank/DDBJ whole genome shotgun (WGS) entry which is preliminary data.</text>
</comment>
<dbReference type="GO" id="GO:0006753">
    <property type="term" value="P:nucleoside phosphate metabolic process"/>
    <property type="evidence" value="ECO:0007669"/>
    <property type="project" value="TreeGrafter"/>
</dbReference>
<dbReference type="Proteomes" id="UP000051841">
    <property type="component" value="Unassembled WGS sequence"/>
</dbReference>
<dbReference type="PANTHER" id="PTHR11839">
    <property type="entry name" value="UDP/ADP-SUGAR PYROPHOSPHATASE"/>
    <property type="match status" value="1"/>
</dbReference>
<name>A0A0R2HED1_9FIRM</name>
<dbReference type="PROSITE" id="PS51462">
    <property type="entry name" value="NUDIX"/>
    <property type="match status" value="1"/>
</dbReference>
<dbReference type="PROSITE" id="PS00893">
    <property type="entry name" value="NUDIX_BOX"/>
    <property type="match status" value="1"/>
</dbReference>
<dbReference type="InterPro" id="IPR020084">
    <property type="entry name" value="NUDIX_hydrolase_CS"/>
</dbReference>
<dbReference type="GO" id="GO:0016787">
    <property type="term" value="F:hydrolase activity"/>
    <property type="evidence" value="ECO:0007669"/>
    <property type="project" value="UniProtKB-KW"/>
</dbReference>
<dbReference type="GO" id="GO:0005829">
    <property type="term" value="C:cytosol"/>
    <property type="evidence" value="ECO:0007669"/>
    <property type="project" value="TreeGrafter"/>
</dbReference>
<dbReference type="GO" id="GO:0019693">
    <property type="term" value="P:ribose phosphate metabolic process"/>
    <property type="evidence" value="ECO:0007669"/>
    <property type="project" value="TreeGrafter"/>
</dbReference>
<feature type="domain" description="Nudix hydrolase" evidence="3">
    <location>
        <begin position="37"/>
        <end position="171"/>
    </location>
</feature>
<evidence type="ECO:0000256" key="2">
    <source>
        <dbReference type="ARBA" id="ARBA00022801"/>
    </source>
</evidence>
<dbReference type="PATRIC" id="fig|1410657.5.peg.1842"/>
<comment type="cofactor">
    <cofactor evidence="1">
        <name>Mg(2+)</name>
        <dbReference type="ChEBI" id="CHEBI:18420"/>
    </cofactor>
</comment>
<keyword evidence="2" id="KW-0378">Hydrolase</keyword>
<gene>
    <name evidence="4" type="ORF">IV49_GL001787</name>
</gene>
<evidence type="ECO:0000256" key="1">
    <source>
        <dbReference type="ARBA" id="ARBA00001946"/>
    </source>
</evidence>
<dbReference type="AlphaFoldDB" id="A0A0R2HED1"/>
<keyword evidence="5" id="KW-1185">Reference proteome</keyword>
<dbReference type="Pfam" id="PF00293">
    <property type="entry name" value="NUDIX"/>
    <property type="match status" value="1"/>
</dbReference>
<accession>A0A0R2HED1</accession>
<evidence type="ECO:0000313" key="5">
    <source>
        <dbReference type="Proteomes" id="UP000051841"/>
    </source>
</evidence>
<dbReference type="Gene3D" id="3.90.79.10">
    <property type="entry name" value="Nucleoside Triphosphate Pyrophosphohydrolase"/>
    <property type="match status" value="1"/>
</dbReference>
<sequence>MEEKLRSKTIFEGKVITVTHDEVRLPDGNTALREVVLHRGGVGILAIEDGCILLVKQYRYPNGIDTLEIPAGKLEKGENPDEACFREFEEETNRRASSMNLIFKALPTPGYCSEVLYIYEAKDFKEVDDSLPQDEDEFINLIKMPLDEAYKKVLTSEIMDAKTIMAIQYAYINKDR</sequence>
<dbReference type="PANTHER" id="PTHR11839:SF18">
    <property type="entry name" value="NUDIX HYDROLASE DOMAIN-CONTAINING PROTEIN"/>
    <property type="match status" value="1"/>
</dbReference>
<reference evidence="4 5" key="1">
    <citation type="journal article" date="2015" name="Genome Announc.">
        <title>Expanding the biotechnology potential of lactobacilli through comparative genomics of 213 strains and associated genera.</title>
        <authorList>
            <person name="Sun Z."/>
            <person name="Harris H.M."/>
            <person name="McCann A."/>
            <person name="Guo C."/>
            <person name="Argimon S."/>
            <person name="Zhang W."/>
            <person name="Yang X."/>
            <person name="Jeffery I.B."/>
            <person name="Cooney J.C."/>
            <person name="Kagawa T.F."/>
            <person name="Liu W."/>
            <person name="Song Y."/>
            <person name="Salvetti E."/>
            <person name="Wrobel A."/>
            <person name="Rasinkangas P."/>
            <person name="Parkhill J."/>
            <person name="Rea M.C."/>
            <person name="O'Sullivan O."/>
            <person name="Ritari J."/>
            <person name="Douillard F.P."/>
            <person name="Paul Ross R."/>
            <person name="Yang R."/>
            <person name="Briner A.E."/>
            <person name="Felis G.E."/>
            <person name="de Vos W.M."/>
            <person name="Barrangou R."/>
            <person name="Klaenhammer T.R."/>
            <person name="Caufield P.W."/>
            <person name="Cui Y."/>
            <person name="Zhang H."/>
            <person name="O'Toole P.W."/>
        </authorList>
    </citation>
    <scope>NUCLEOTIDE SEQUENCE [LARGE SCALE GENOMIC DNA]</scope>
    <source>
        <strain evidence="4 5">DSM 20405</strain>
    </source>
</reference>
<organism evidence="4 5">
    <name type="scientific">Kandleria vitulina DSM 20405</name>
    <dbReference type="NCBI Taxonomy" id="1410657"/>
    <lineage>
        <taxon>Bacteria</taxon>
        <taxon>Bacillati</taxon>
        <taxon>Bacillota</taxon>
        <taxon>Erysipelotrichia</taxon>
        <taxon>Erysipelotrichales</taxon>
        <taxon>Coprobacillaceae</taxon>
        <taxon>Kandleria</taxon>
    </lineage>
</organism>
<dbReference type="CDD" id="cd03424">
    <property type="entry name" value="NUDIX_ADPRase_Nudt5_UGPPase_Nudt14"/>
    <property type="match status" value="1"/>
</dbReference>
<evidence type="ECO:0000313" key="4">
    <source>
        <dbReference type="EMBL" id="KRN50702.1"/>
    </source>
</evidence>
<dbReference type="InterPro" id="IPR000086">
    <property type="entry name" value="NUDIX_hydrolase_dom"/>
</dbReference>
<dbReference type="EMBL" id="JQBL01000006">
    <property type="protein sequence ID" value="KRN50702.1"/>
    <property type="molecule type" value="Genomic_DNA"/>
</dbReference>
<dbReference type="SUPFAM" id="SSF55811">
    <property type="entry name" value="Nudix"/>
    <property type="match status" value="1"/>
</dbReference>
<dbReference type="RefSeq" id="WP_029070608.1">
    <property type="nucleotide sequence ID" value="NZ_JNKN01000006.1"/>
</dbReference>
<proteinExistence type="predicted"/>
<protein>
    <recommendedName>
        <fullName evidence="3">Nudix hydrolase domain-containing protein</fullName>
    </recommendedName>
</protein>